<dbReference type="PROSITE" id="PS51745">
    <property type="entry name" value="PB1"/>
    <property type="match status" value="1"/>
</dbReference>
<dbReference type="InterPro" id="IPR053793">
    <property type="entry name" value="PB1-like"/>
</dbReference>
<keyword evidence="3" id="KW-1185">Reference proteome</keyword>
<dbReference type="PANTHER" id="PTHR23070">
    <property type="entry name" value="BCS1 AAA-TYPE ATPASE"/>
    <property type="match status" value="1"/>
</dbReference>
<dbReference type="Pfam" id="PF00564">
    <property type="entry name" value="PB1"/>
    <property type="match status" value="1"/>
</dbReference>
<dbReference type="EMBL" id="JACTNZ010000036">
    <property type="protein sequence ID" value="KAG5512883.1"/>
    <property type="molecule type" value="Genomic_DNA"/>
</dbReference>
<name>A0AAV6HJA4_9ERIC</name>
<dbReference type="SMART" id="SM00666">
    <property type="entry name" value="PB1"/>
    <property type="match status" value="1"/>
</dbReference>
<gene>
    <name evidence="2" type="ORF">RHGRI_038707</name>
</gene>
<proteinExistence type="predicted"/>
<protein>
    <recommendedName>
        <fullName evidence="1">PB1 domain-containing protein</fullName>
    </recommendedName>
</protein>
<reference evidence="2" key="1">
    <citation type="submission" date="2020-08" db="EMBL/GenBank/DDBJ databases">
        <title>Plant Genome Project.</title>
        <authorList>
            <person name="Zhang R.-G."/>
        </authorList>
    </citation>
    <scope>NUCLEOTIDE SEQUENCE</scope>
    <source>
        <strain evidence="2">WSP0</strain>
        <tissue evidence="2">Leaf</tissue>
    </source>
</reference>
<dbReference type="AlphaFoldDB" id="A0AAV6HJA4"/>
<dbReference type="Proteomes" id="UP000823749">
    <property type="component" value="Unassembled WGS sequence"/>
</dbReference>
<accession>A0AAV6HJA4</accession>
<comment type="caution">
    <text evidence="2">The sequence shown here is derived from an EMBL/GenBank/DDBJ whole genome shotgun (WGS) entry which is preliminary data.</text>
</comment>
<sequence length="499" mass="56541">MKEFYKKEGKAWKKGYLLNKPKDETHSLSGKWVVEIQWNLFWFVRNKEFYKTKCDTWKRVYWLYEPPNTDRSSLSAATANYLKLYTCDLDLTSIPSKLELKDTLLSTRERSSIVIKDFDFKNENGMEGEPVGQNKEANVFRRDFTEGPTALNTENGLIIGSSSEWTSQVKDQSTLSTPYPNHDALVFPQPHITSMLIWRPPNQLEGQTTQFTAPPNPNALVFPQFQIASTLVLSENEDRRNSLASQVEAFLMGHVSEYSNLAFPAYSDAAAPSQPVATILQTMPMTTHMIPQTGGFSGILQLEGQLTQSTSHPNPNVVPQEPQIASTQMLSENMGSLENWEEFLSLEEETSLGGHVSGSVNLTGTTCCDPSPSQQPVTNRDMMPTTHVMSHLVAREDERSVTVKVSYRDRTIKLFQVPLTSRIIEVKEEVKKRLKLEPSNFDFEYKDEDGDWIFLGCDEDLTNHLQLFSNRVIRLLVVDSDASTKNICESCGSLKRKRQ</sequence>
<dbReference type="Gene3D" id="3.10.20.90">
    <property type="entry name" value="Phosphatidylinositol 3-kinase Catalytic Subunit, Chain A, domain 1"/>
    <property type="match status" value="1"/>
</dbReference>
<dbReference type="SUPFAM" id="SSF54277">
    <property type="entry name" value="CAD &amp; PB1 domains"/>
    <property type="match status" value="1"/>
</dbReference>
<feature type="domain" description="PB1" evidence="1">
    <location>
        <begin position="400"/>
        <end position="480"/>
    </location>
</feature>
<dbReference type="InterPro" id="IPR000270">
    <property type="entry name" value="PB1_dom"/>
</dbReference>
<evidence type="ECO:0000259" key="1">
    <source>
        <dbReference type="PROSITE" id="PS51745"/>
    </source>
</evidence>
<organism evidence="2 3">
    <name type="scientific">Rhododendron griersonianum</name>
    <dbReference type="NCBI Taxonomy" id="479676"/>
    <lineage>
        <taxon>Eukaryota</taxon>
        <taxon>Viridiplantae</taxon>
        <taxon>Streptophyta</taxon>
        <taxon>Embryophyta</taxon>
        <taxon>Tracheophyta</taxon>
        <taxon>Spermatophyta</taxon>
        <taxon>Magnoliopsida</taxon>
        <taxon>eudicotyledons</taxon>
        <taxon>Gunneridae</taxon>
        <taxon>Pentapetalae</taxon>
        <taxon>asterids</taxon>
        <taxon>Ericales</taxon>
        <taxon>Ericaceae</taxon>
        <taxon>Ericoideae</taxon>
        <taxon>Rhodoreae</taxon>
        <taxon>Rhododendron</taxon>
    </lineage>
</organism>
<evidence type="ECO:0000313" key="2">
    <source>
        <dbReference type="EMBL" id="KAG5512883.1"/>
    </source>
</evidence>
<dbReference type="InterPro" id="IPR050747">
    <property type="entry name" value="Mitochondrial_chaperone_BCS1"/>
</dbReference>
<evidence type="ECO:0000313" key="3">
    <source>
        <dbReference type="Proteomes" id="UP000823749"/>
    </source>
</evidence>